<evidence type="ECO:0000313" key="9">
    <source>
        <dbReference type="EMBL" id="QEE27841.1"/>
    </source>
</evidence>
<dbReference type="EMBL" id="CP042806">
    <property type="protein sequence ID" value="QEE27841.1"/>
    <property type="molecule type" value="Genomic_DNA"/>
</dbReference>
<feature type="domain" description="Multidrug resistance protein MdtA-like C-terminal permuted SH3" evidence="8">
    <location>
        <begin position="327"/>
        <end position="381"/>
    </location>
</feature>
<accession>A0A5B9EBL9</accession>
<evidence type="ECO:0000256" key="1">
    <source>
        <dbReference type="ARBA" id="ARBA00004196"/>
    </source>
</evidence>
<dbReference type="InterPro" id="IPR058625">
    <property type="entry name" value="MdtA-like_BSH"/>
</dbReference>
<dbReference type="KEGG" id="talb:FTW19_07435"/>
<dbReference type="PANTHER" id="PTHR30469:SF37">
    <property type="entry name" value="RAGD PROTEIN"/>
    <property type="match status" value="1"/>
</dbReference>
<dbReference type="Gene3D" id="2.40.50.100">
    <property type="match status" value="1"/>
</dbReference>
<evidence type="ECO:0000259" key="6">
    <source>
        <dbReference type="Pfam" id="PF25917"/>
    </source>
</evidence>
<dbReference type="Pfam" id="PF25954">
    <property type="entry name" value="Beta-barrel_RND_2"/>
    <property type="match status" value="1"/>
</dbReference>
<dbReference type="OrthoDB" id="9806939at2"/>
<sequence>MNANTQTERSSRGPYIAVTGLFLLLGVVAVVVFLPRLRHNQALKVEADAVTGPPVVVVTKVKIGVKDTKLELPGTAQAFEQAAIFARTNGYVKARYVDIGDHVRQGQLLALIEDPTTEQSLRQAQANVVQLKAQLVLAEANAKLADANDARWRDLYAQGVVSKLDADTRGATASTNQATVEAAKASIAAGEATVKSLQEQLSFSRVTAPFDGIILTRNIDNGSLITSGSSTNTTQMFTVGRSDTVRVFSSVPQSEVVSVMNAKTAKVAFRELPNHPYPGSISRTSASIDPTSRTILVEIDLKNDGKILPGMYATIQFDAPRAEPPTVLPTNALFVRTAGPQTFVVGDDNVARLRNLVLGRDMGNAVEIVSGLKPGENVVINPTDMVVDGVHVTQKPLQ</sequence>
<dbReference type="AlphaFoldDB" id="A0A5B9EBL9"/>
<gene>
    <name evidence="9" type="ORF">FTW19_07435</name>
</gene>
<feature type="domain" description="CusB-like beta-barrel" evidence="7">
    <location>
        <begin position="250"/>
        <end position="319"/>
    </location>
</feature>
<dbReference type="InterPro" id="IPR058792">
    <property type="entry name" value="Beta-barrel_RND_2"/>
</dbReference>
<dbReference type="PANTHER" id="PTHR30469">
    <property type="entry name" value="MULTIDRUG RESISTANCE PROTEIN MDTA"/>
    <property type="match status" value="1"/>
</dbReference>
<dbReference type="NCBIfam" id="TIGR01730">
    <property type="entry name" value="RND_mfp"/>
    <property type="match status" value="1"/>
</dbReference>
<dbReference type="RefSeq" id="WP_147647031.1">
    <property type="nucleotide sequence ID" value="NZ_CP042806.1"/>
</dbReference>
<evidence type="ECO:0000259" key="7">
    <source>
        <dbReference type="Pfam" id="PF25954"/>
    </source>
</evidence>
<dbReference type="InterPro" id="IPR006143">
    <property type="entry name" value="RND_pump_MFP"/>
</dbReference>
<dbReference type="InterPro" id="IPR058627">
    <property type="entry name" value="MdtA-like_C"/>
</dbReference>
<dbReference type="Gene3D" id="1.10.287.470">
    <property type="entry name" value="Helix hairpin bin"/>
    <property type="match status" value="1"/>
</dbReference>
<dbReference type="Pfam" id="PF25967">
    <property type="entry name" value="RND-MFP_C"/>
    <property type="match status" value="1"/>
</dbReference>
<dbReference type="InterPro" id="IPR058624">
    <property type="entry name" value="MdtA-like_HH"/>
</dbReference>
<dbReference type="Gene3D" id="2.40.30.170">
    <property type="match status" value="1"/>
</dbReference>
<feature type="transmembrane region" description="Helical" evidence="4">
    <location>
        <begin position="15"/>
        <end position="34"/>
    </location>
</feature>
<evidence type="ECO:0000313" key="10">
    <source>
        <dbReference type="Proteomes" id="UP000321820"/>
    </source>
</evidence>
<organism evidence="9 10">
    <name type="scientific">Terriglobus albidus</name>
    <dbReference type="NCBI Taxonomy" id="1592106"/>
    <lineage>
        <taxon>Bacteria</taxon>
        <taxon>Pseudomonadati</taxon>
        <taxon>Acidobacteriota</taxon>
        <taxon>Terriglobia</taxon>
        <taxon>Terriglobales</taxon>
        <taxon>Acidobacteriaceae</taxon>
        <taxon>Terriglobus</taxon>
    </lineage>
</organism>
<dbReference type="SUPFAM" id="SSF111369">
    <property type="entry name" value="HlyD-like secretion proteins"/>
    <property type="match status" value="1"/>
</dbReference>
<evidence type="ECO:0000259" key="8">
    <source>
        <dbReference type="Pfam" id="PF25967"/>
    </source>
</evidence>
<dbReference type="GO" id="GO:0015562">
    <property type="term" value="F:efflux transmembrane transporter activity"/>
    <property type="evidence" value="ECO:0007669"/>
    <property type="project" value="TreeGrafter"/>
</dbReference>
<proteinExistence type="inferred from homology"/>
<evidence type="ECO:0000259" key="5">
    <source>
        <dbReference type="Pfam" id="PF25876"/>
    </source>
</evidence>
<dbReference type="Pfam" id="PF25917">
    <property type="entry name" value="BSH_RND"/>
    <property type="match status" value="1"/>
</dbReference>
<evidence type="ECO:0000256" key="2">
    <source>
        <dbReference type="ARBA" id="ARBA00009477"/>
    </source>
</evidence>
<protein>
    <submittedName>
        <fullName evidence="9">Efflux RND transporter periplasmic adaptor subunit</fullName>
    </submittedName>
</protein>
<dbReference type="GO" id="GO:1990281">
    <property type="term" value="C:efflux pump complex"/>
    <property type="evidence" value="ECO:0007669"/>
    <property type="project" value="TreeGrafter"/>
</dbReference>
<keyword evidence="4" id="KW-0472">Membrane</keyword>
<keyword evidence="3" id="KW-0813">Transport</keyword>
<evidence type="ECO:0000256" key="3">
    <source>
        <dbReference type="ARBA" id="ARBA00022448"/>
    </source>
</evidence>
<reference evidence="9 10" key="1">
    <citation type="submission" date="2019-08" db="EMBL/GenBank/DDBJ databases">
        <title>Complete genome sequence of Terriglobus albidus strain ORNL.</title>
        <authorList>
            <person name="Podar M."/>
        </authorList>
    </citation>
    <scope>NUCLEOTIDE SEQUENCE [LARGE SCALE GENOMIC DNA]</scope>
    <source>
        <strain evidence="9 10">ORNL</strain>
    </source>
</reference>
<name>A0A5B9EBL9_9BACT</name>
<dbReference type="Proteomes" id="UP000321820">
    <property type="component" value="Chromosome"/>
</dbReference>
<comment type="similarity">
    <text evidence="2">Belongs to the membrane fusion protein (MFP) (TC 8.A.1) family.</text>
</comment>
<dbReference type="Pfam" id="PF25876">
    <property type="entry name" value="HH_MFP_RND"/>
    <property type="match status" value="1"/>
</dbReference>
<keyword evidence="4" id="KW-1133">Transmembrane helix</keyword>
<feature type="domain" description="Multidrug resistance protein MdtA-like alpha-helical hairpin" evidence="5">
    <location>
        <begin position="129"/>
        <end position="203"/>
    </location>
</feature>
<comment type="subcellular location">
    <subcellularLocation>
        <location evidence="1">Cell envelope</location>
    </subcellularLocation>
</comment>
<evidence type="ECO:0000256" key="4">
    <source>
        <dbReference type="SAM" id="Phobius"/>
    </source>
</evidence>
<dbReference type="Gene3D" id="2.40.420.20">
    <property type="match status" value="1"/>
</dbReference>
<keyword evidence="10" id="KW-1185">Reference proteome</keyword>
<feature type="domain" description="Multidrug resistance protein MdtA-like barrel-sandwich hybrid" evidence="6">
    <location>
        <begin position="81"/>
        <end position="232"/>
    </location>
</feature>
<keyword evidence="4" id="KW-0812">Transmembrane</keyword>